<feature type="domain" description="Major facilitator superfamily (MFS) profile" evidence="8">
    <location>
        <begin position="15"/>
        <end position="461"/>
    </location>
</feature>
<gene>
    <name evidence="9" type="ORF">ASPVEDRAFT_81253</name>
</gene>
<evidence type="ECO:0000256" key="4">
    <source>
        <dbReference type="ARBA" id="ARBA00022692"/>
    </source>
</evidence>
<feature type="transmembrane region" description="Helical" evidence="7">
    <location>
        <begin position="371"/>
        <end position="395"/>
    </location>
</feature>
<evidence type="ECO:0000256" key="6">
    <source>
        <dbReference type="ARBA" id="ARBA00023136"/>
    </source>
</evidence>
<evidence type="ECO:0000313" key="9">
    <source>
        <dbReference type="EMBL" id="OJI99657.1"/>
    </source>
</evidence>
<dbReference type="InterPro" id="IPR020846">
    <property type="entry name" value="MFS_dom"/>
</dbReference>
<feature type="transmembrane region" description="Helical" evidence="7">
    <location>
        <begin position="407"/>
        <end position="426"/>
    </location>
</feature>
<dbReference type="InterPro" id="IPR003663">
    <property type="entry name" value="Sugar/inositol_transpt"/>
</dbReference>
<sequence length="499" mass="55673">MFDEYIQSKSLRRLARFSCSIGFLIEGYQAGVLGGVQETEPFLDAIGHPGGTETIPLIASSSTIAAAFVSCLVMLIGMPLGRRNCILIGNALITVGGVIQAASYSVPQIIVARVLCGAGIAFITCNVPMYMSEMSIEARERGPEVAINCSALLLGVALSYWISFGFTRMTNQVSWRMPIAIQSIFSILSGASMFFLPDTPRWYYIRDRMEEGDKTLARLYGAYRKGMTNYNDVPEIQAMKSTIITSFRVEEESETKLTLLSIVWDNTPLRVGKRIRISFIILGIQQSMGINILVYYMTRIFSEVGLSDFMASLIAAISLTVQWMGSWVCIPTIERIGRRRIMIFTASIETVCMLIFVVLNMIENKTDATRWAAAMIMFPYLFFYGWGWVGCPWLYGPEIAPLRYRHIGSAAGLLGVWVFTFITVFGGGIALKTVGARIWIWPLVFNVIAVPFVYFMCPDPTGKTLEEIDQLFAKDDALLERLHHSVTEKVGVQEMENST</sequence>
<evidence type="ECO:0000256" key="2">
    <source>
        <dbReference type="ARBA" id="ARBA00010992"/>
    </source>
</evidence>
<dbReference type="OrthoDB" id="6133115at2759"/>
<evidence type="ECO:0000256" key="5">
    <source>
        <dbReference type="ARBA" id="ARBA00022989"/>
    </source>
</evidence>
<feature type="transmembrane region" description="Helical" evidence="7">
    <location>
        <begin position="57"/>
        <end position="78"/>
    </location>
</feature>
<keyword evidence="10" id="KW-1185">Reference proteome</keyword>
<dbReference type="InterPro" id="IPR036259">
    <property type="entry name" value="MFS_trans_sf"/>
</dbReference>
<dbReference type="InterPro" id="IPR005828">
    <property type="entry name" value="MFS_sugar_transport-like"/>
</dbReference>
<dbReference type="GeneID" id="63732519"/>
<evidence type="ECO:0000256" key="7">
    <source>
        <dbReference type="SAM" id="Phobius"/>
    </source>
</evidence>
<protein>
    <recommendedName>
        <fullName evidence="8">Major facilitator superfamily (MFS) profile domain-containing protein</fullName>
    </recommendedName>
</protein>
<proteinExistence type="inferred from homology"/>
<comment type="subcellular location">
    <subcellularLocation>
        <location evidence="1">Membrane</location>
        <topology evidence="1">Multi-pass membrane protein</topology>
    </subcellularLocation>
</comment>
<dbReference type="GO" id="GO:0016020">
    <property type="term" value="C:membrane"/>
    <property type="evidence" value="ECO:0007669"/>
    <property type="project" value="UniProtKB-SubCell"/>
</dbReference>
<dbReference type="Gene3D" id="1.20.1250.20">
    <property type="entry name" value="MFS general substrate transporter like domains"/>
    <property type="match status" value="1"/>
</dbReference>
<keyword evidence="3" id="KW-0813">Transport</keyword>
<dbReference type="PANTHER" id="PTHR48022:SF28">
    <property type="entry name" value="MAJOR FACILITATOR SUPERFAMILY (MFS) PROFILE DOMAIN-CONTAINING PROTEIN-RELATED"/>
    <property type="match status" value="1"/>
</dbReference>
<dbReference type="PRINTS" id="PR00171">
    <property type="entry name" value="SUGRTRNSPORT"/>
</dbReference>
<feature type="transmembrane region" description="Helical" evidence="7">
    <location>
        <begin position="309"/>
        <end position="329"/>
    </location>
</feature>
<evidence type="ECO:0000259" key="8">
    <source>
        <dbReference type="PROSITE" id="PS50850"/>
    </source>
</evidence>
<keyword evidence="4 7" id="KW-0812">Transmembrane</keyword>
<dbReference type="RefSeq" id="XP_040665420.1">
    <property type="nucleotide sequence ID" value="XM_040817008.1"/>
</dbReference>
<dbReference type="SUPFAM" id="SSF103473">
    <property type="entry name" value="MFS general substrate transporter"/>
    <property type="match status" value="1"/>
</dbReference>
<keyword evidence="6 7" id="KW-0472">Membrane</keyword>
<dbReference type="Pfam" id="PF00083">
    <property type="entry name" value="Sugar_tr"/>
    <property type="match status" value="1"/>
</dbReference>
<keyword evidence="5 7" id="KW-1133">Transmembrane helix</keyword>
<dbReference type="GO" id="GO:0005351">
    <property type="term" value="F:carbohydrate:proton symporter activity"/>
    <property type="evidence" value="ECO:0007669"/>
    <property type="project" value="TreeGrafter"/>
</dbReference>
<dbReference type="Proteomes" id="UP000184073">
    <property type="component" value="Unassembled WGS sequence"/>
</dbReference>
<dbReference type="InterPro" id="IPR050360">
    <property type="entry name" value="MFS_Sugar_Transporters"/>
</dbReference>
<dbReference type="EMBL" id="KV878127">
    <property type="protein sequence ID" value="OJI99657.1"/>
    <property type="molecule type" value="Genomic_DNA"/>
</dbReference>
<accession>A0A1L9PDQ8</accession>
<name>A0A1L9PDQ8_ASPVE</name>
<reference evidence="10" key="1">
    <citation type="journal article" date="2017" name="Genome Biol.">
        <title>Comparative genomics reveals high biological diversity and specific adaptations in the industrially and medically important fungal genus Aspergillus.</title>
        <authorList>
            <person name="de Vries R.P."/>
            <person name="Riley R."/>
            <person name="Wiebenga A."/>
            <person name="Aguilar-Osorio G."/>
            <person name="Amillis S."/>
            <person name="Uchima C.A."/>
            <person name="Anderluh G."/>
            <person name="Asadollahi M."/>
            <person name="Askin M."/>
            <person name="Barry K."/>
            <person name="Battaglia E."/>
            <person name="Bayram O."/>
            <person name="Benocci T."/>
            <person name="Braus-Stromeyer S.A."/>
            <person name="Caldana C."/>
            <person name="Canovas D."/>
            <person name="Cerqueira G.C."/>
            <person name="Chen F."/>
            <person name="Chen W."/>
            <person name="Choi C."/>
            <person name="Clum A."/>
            <person name="Dos Santos R.A."/>
            <person name="Damasio A.R."/>
            <person name="Diallinas G."/>
            <person name="Emri T."/>
            <person name="Fekete E."/>
            <person name="Flipphi M."/>
            <person name="Freyberg S."/>
            <person name="Gallo A."/>
            <person name="Gournas C."/>
            <person name="Habgood R."/>
            <person name="Hainaut M."/>
            <person name="Harispe M.L."/>
            <person name="Henrissat B."/>
            <person name="Hilden K.S."/>
            <person name="Hope R."/>
            <person name="Hossain A."/>
            <person name="Karabika E."/>
            <person name="Karaffa L."/>
            <person name="Karanyi Z."/>
            <person name="Krasevec N."/>
            <person name="Kuo A."/>
            <person name="Kusch H."/>
            <person name="LaButti K."/>
            <person name="Lagendijk E.L."/>
            <person name="Lapidus A."/>
            <person name="Levasseur A."/>
            <person name="Lindquist E."/>
            <person name="Lipzen A."/>
            <person name="Logrieco A.F."/>
            <person name="MacCabe A."/>
            <person name="Maekelae M.R."/>
            <person name="Malavazi I."/>
            <person name="Melin P."/>
            <person name="Meyer V."/>
            <person name="Mielnichuk N."/>
            <person name="Miskei M."/>
            <person name="Molnar A.P."/>
            <person name="Mule G."/>
            <person name="Ngan C.Y."/>
            <person name="Orejas M."/>
            <person name="Orosz E."/>
            <person name="Ouedraogo J.P."/>
            <person name="Overkamp K.M."/>
            <person name="Park H.-S."/>
            <person name="Perrone G."/>
            <person name="Piumi F."/>
            <person name="Punt P.J."/>
            <person name="Ram A.F."/>
            <person name="Ramon A."/>
            <person name="Rauscher S."/>
            <person name="Record E."/>
            <person name="Riano-Pachon D.M."/>
            <person name="Robert V."/>
            <person name="Roehrig J."/>
            <person name="Ruller R."/>
            <person name="Salamov A."/>
            <person name="Salih N.S."/>
            <person name="Samson R.A."/>
            <person name="Sandor E."/>
            <person name="Sanguinetti M."/>
            <person name="Schuetze T."/>
            <person name="Sepcic K."/>
            <person name="Shelest E."/>
            <person name="Sherlock G."/>
            <person name="Sophianopoulou V."/>
            <person name="Squina F.M."/>
            <person name="Sun H."/>
            <person name="Susca A."/>
            <person name="Todd R.B."/>
            <person name="Tsang A."/>
            <person name="Unkles S.E."/>
            <person name="van de Wiele N."/>
            <person name="van Rossen-Uffink D."/>
            <person name="Oliveira J.V."/>
            <person name="Vesth T.C."/>
            <person name="Visser J."/>
            <person name="Yu J.-H."/>
            <person name="Zhou M."/>
            <person name="Andersen M.R."/>
            <person name="Archer D.B."/>
            <person name="Baker S.E."/>
            <person name="Benoit I."/>
            <person name="Brakhage A.A."/>
            <person name="Braus G.H."/>
            <person name="Fischer R."/>
            <person name="Frisvad J.C."/>
            <person name="Goldman G.H."/>
            <person name="Houbraken J."/>
            <person name="Oakley B."/>
            <person name="Pocsi I."/>
            <person name="Scazzocchio C."/>
            <person name="Seiboth B."/>
            <person name="vanKuyk P.A."/>
            <person name="Wortman J."/>
            <person name="Dyer P.S."/>
            <person name="Grigoriev I.V."/>
        </authorList>
    </citation>
    <scope>NUCLEOTIDE SEQUENCE [LARGE SCALE GENOMIC DNA]</scope>
    <source>
        <strain evidence="10">CBS 583.65</strain>
    </source>
</reference>
<dbReference type="VEuPathDB" id="FungiDB:ASPVEDRAFT_81253"/>
<evidence type="ECO:0000256" key="1">
    <source>
        <dbReference type="ARBA" id="ARBA00004141"/>
    </source>
</evidence>
<dbReference type="PANTHER" id="PTHR48022">
    <property type="entry name" value="PLASTIDIC GLUCOSE TRANSPORTER 4"/>
    <property type="match status" value="1"/>
</dbReference>
<feature type="transmembrane region" description="Helical" evidence="7">
    <location>
        <begin position="341"/>
        <end position="359"/>
    </location>
</feature>
<evidence type="ECO:0000313" key="10">
    <source>
        <dbReference type="Proteomes" id="UP000184073"/>
    </source>
</evidence>
<evidence type="ECO:0000256" key="3">
    <source>
        <dbReference type="ARBA" id="ARBA00022448"/>
    </source>
</evidence>
<organism evidence="9 10">
    <name type="scientific">Aspergillus versicolor CBS 583.65</name>
    <dbReference type="NCBI Taxonomy" id="1036611"/>
    <lineage>
        <taxon>Eukaryota</taxon>
        <taxon>Fungi</taxon>
        <taxon>Dikarya</taxon>
        <taxon>Ascomycota</taxon>
        <taxon>Pezizomycotina</taxon>
        <taxon>Eurotiomycetes</taxon>
        <taxon>Eurotiomycetidae</taxon>
        <taxon>Eurotiales</taxon>
        <taxon>Aspergillaceae</taxon>
        <taxon>Aspergillus</taxon>
        <taxon>Aspergillus subgen. Nidulantes</taxon>
    </lineage>
</organism>
<comment type="similarity">
    <text evidence="2">Belongs to the major facilitator superfamily. Sugar transporter (TC 2.A.1.1) family.</text>
</comment>
<feature type="transmembrane region" description="Helical" evidence="7">
    <location>
        <begin position="110"/>
        <end position="131"/>
    </location>
</feature>
<feature type="transmembrane region" description="Helical" evidence="7">
    <location>
        <begin position="85"/>
        <end position="104"/>
    </location>
</feature>
<feature type="transmembrane region" description="Helical" evidence="7">
    <location>
        <begin position="175"/>
        <end position="196"/>
    </location>
</feature>
<dbReference type="PROSITE" id="PS50850">
    <property type="entry name" value="MFS"/>
    <property type="match status" value="1"/>
</dbReference>
<feature type="transmembrane region" description="Helical" evidence="7">
    <location>
        <begin position="438"/>
        <end position="457"/>
    </location>
</feature>
<feature type="transmembrane region" description="Helical" evidence="7">
    <location>
        <begin position="277"/>
        <end position="297"/>
    </location>
</feature>
<feature type="transmembrane region" description="Helical" evidence="7">
    <location>
        <begin position="143"/>
        <end position="163"/>
    </location>
</feature>
<dbReference type="AlphaFoldDB" id="A0A1L9PDQ8"/>